<accession>A0A2G5B5I3</accession>
<keyword evidence="2" id="KW-0378">Hydrolase</keyword>
<proteinExistence type="inferred from homology"/>
<dbReference type="AlphaFoldDB" id="A0A2G5B5I3"/>
<feature type="binding site" evidence="6">
    <location>
        <position position="298"/>
    </location>
    <ligand>
        <name>Ca(2+)</name>
        <dbReference type="ChEBI" id="CHEBI:29108"/>
        <label>1</label>
        <note>catalytic</note>
    </ligand>
</feature>
<dbReference type="Proteomes" id="UP000242474">
    <property type="component" value="Unassembled WGS sequence"/>
</dbReference>
<keyword evidence="6" id="KW-0479">Metal-binding</keyword>
<dbReference type="PANTHER" id="PTHR11799">
    <property type="entry name" value="PARAOXONASE"/>
    <property type="match status" value="1"/>
</dbReference>
<reference evidence="8 9" key="1">
    <citation type="journal article" date="2015" name="Genome Biol. Evol.">
        <title>Phylogenomic analyses indicate that early fungi evolved digesting cell walls of algal ancestors of land plants.</title>
        <authorList>
            <person name="Chang Y."/>
            <person name="Wang S."/>
            <person name="Sekimoto S."/>
            <person name="Aerts A.L."/>
            <person name="Choi C."/>
            <person name="Clum A."/>
            <person name="LaButti K.M."/>
            <person name="Lindquist E.A."/>
            <person name="Yee Ngan C."/>
            <person name="Ohm R.A."/>
            <person name="Salamov A.A."/>
            <person name="Grigoriev I.V."/>
            <person name="Spatafora J.W."/>
            <person name="Berbee M.L."/>
        </authorList>
    </citation>
    <scope>NUCLEOTIDE SEQUENCE [LARGE SCALE GENOMIC DNA]</scope>
    <source>
        <strain evidence="8 9">NRRL 1564</strain>
    </source>
</reference>
<evidence type="ECO:0000256" key="4">
    <source>
        <dbReference type="ARBA" id="ARBA00023180"/>
    </source>
</evidence>
<dbReference type="InterPro" id="IPR051288">
    <property type="entry name" value="Serum_paraoxonase/arylesterase"/>
</dbReference>
<organism evidence="8 9">
    <name type="scientific">Coemansia reversa (strain ATCC 12441 / NRRL 1564)</name>
    <dbReference type="NCBI Taxonomy" id="763665"/>
    <lineage>
        <taxon>Eukaryota</taxon>
        <taxon>Fungi</taxon>
        <taxon>Fungi incertae sedis</taxon>
        <taxon>Zoopagomycota</taxon>
        <taxon>Kickxellomycotina</taxon>
        <taxon>Kickxellomycetes</taxon>
        <taxon>Kickxellales</taxon>
        <taxon>Kickxellaceae</taxon>
        <taxon>Coemansia</taxon>
    </lineage>
</organism>
<evidence type="ECO:0000256" key="5">
    <source>
        <dbReference type="PIRSR" id="PIRSR602640-1"/>
    </source>
</evidence>
<dbReference type="Gene3D" id="2.120.10.30">
    <property type="entry name" value="TolB, C-terminal domain"/>
    <property type="match status" value="1"/>
</dbReference>
<evidence type="ECO:0000256" key="7">
    <source>
        <dbReference type="PIRSR" id="PIRSR602640-4"/>
    </source>
</evidence>
<gene>
    <name evidence="8" type="ORF">COEREDRAFT_10500</name>
</gene>
<evidence type="ECO:0000256" key="6">
    <source>
        <dbReference type="PIRSR" id="PIRSR602640-2"/>
    </source>
</evidence>
<feature type="binding site" evidence="6">
    <location>
        <position position="299"/>
    </location>
    <ligand>
        <name>Ca(2+)</name>
        <dbReference type="ChEBI" id="CHEBI:29108"/>
        <label>1</label>
        <note>catalytic</note>
    </ligand>
</feature>
<dbReference type="Pfam" id="PF01731">
    <property type="entry name" value="Arylesterase"/>
    <property type="match status" value="1"/>
</dbReference>
<sequence length="397" mass="44188">MPMTAHYQKGIFIQFVLALLCITYAYFTINHRVEVYGIGTAHANINTTSCYQLGKDIREIQGCESIHVDPRTGFAYLACGNRAARMRWLYPNGKKSNAAEEQSDYILVMDENNNLESLQPMELDSSTGQLVPFSQELRVHGFDIYWDSLDPTELTFMIVNHQQSGSGISIFRHIIGTRYIQHVKTVKSPLLHSPNDVVATSRSTFYATNDMRSTGSIMRRLEIFFGMAWGHVVYFGNEGMFSIAAENIAYANGIARSADGNSIFVSASSEPSVSEFRPTNAGTLELVRKIHFKGFVPDNISVDTATGQLLVAGFLNTMELFRYNHEILRGTSAQPASAIRRLQPLPHPHAGFSEERVLTHDGTLLPSTTMATIQRKGVKQRILLGAVMADHIAICNM</sequence>
<feature type="binding site" evidence="6">
    <location>
        <position position="195"/>
    </location>
    <ligand>
        <name>Ca(2+)</name>
        <dbReference type="ChEBI" id="CHEBI:29108"/>
        <label>1</label>
        <note>catalytic</note>
    </ligand>
</feature>
<evidence type="ECO:0000313" key="8">
    <source>
        <dbReference type="EMBL" id="PIA14303.1"/>
    </source>
</evidence>
<dbReference type="GO" id="GO:0046872">
    <property type="term" value="F:metal ion binding"/>
    <property type="evidence" value="ECO:0007669"/>
    <property type="project" value="UniProtKB-KW"/>
</dbReference>
<dbReference type="OrthoDB" id="5307922at2759"/>
<keyword evidence="6" id="KW-0106">Calcium</keyword>
<evidence type="ECO:0000256" key="2">
    <source>
        <dbReference type="ARBA" id="ARBA00022801"/>
    </source>
</evidence>
<dbReference type="SUPFAM" id="SSF63829">
    <property type="entry name" value="Calcium-dependent phosphotriesterase"/>
    <property type="match status" value="1"/>
</dbReference>
<feature type="binding site" evidence="6">
    <location>
        <position position="196"/>
    </location>
    <ligand>
        <name>Ca(2+)</name>
        <dbReference type="ChEBI" id="CHEBI:29108"/>
        <label>1</label>
        <note>catalytic</note>
    </ligand>
</feature>
<keyword evidence="3" id="KW-1015">Disulfide bond</keyword>
<dbReference type="InterPro" id="IPR011042">
    <property type="entry name" value="6-blade_b-propeller_TolB-like"/>
</dbReference>
<feature type="active site" description="Proton acceptor" evidence="5">
    <location>
        <position position="140"/>
    </location>
</feature>
<feature type="binding site" evidence="6">
    <location>
        <position position="252"/>
    </location>
    <ligand>
        <name>Ca(2+)</name>
        <dbReference type="ChEBI" id="CHEBI:29108"/>
        <label>1</label>
        <note>catalytic</note>
    </ligand>
</feature>
<keyword evidence="9" id="KW-1185">Reference proteome</keyword>
<keyword evidence="4 7" id="KW-0325">Glycoprotein</keyword>
<comment type="PTM">
    <text evidence="7">Glycosylated.</text>
</comment>
<dbReference type="InterPro" id="IPR002640">
    <property type="entry name" value="Arylesterase"/>
</dbReference>
<dbReference type="PANTHER" id="PTHR11799:SF12">
    <property type="entry name" value="PARAOXONASE-RELATED"/>
    <property type="match status" value="1"/>
</dbReference>
<evidence type="ECO:0000313" key="9">
    <source>
        <dbReference type="Proteomes" id="UP000242474"/>
    </source>
</evidence>
<evidence type="ECO:0000256" key="3">
    <source>
        <dbReference type="ARBA" id="ARBA00023157"/>
    </source>
</evidence>
<comment type="similarity">
    <text evidence="1">Belongs to the paraoxonase family.</text>
</comment>
<evidence type="ECO:0000256" key="1">
    <source>
        <dbReference type="ARBA" id="ARBA00008595"/>
    </source>
</evidence>
<feature type="glycosylation site" description="N-linked (GlcNAc...) asparagine" evidence="7">
    <location>
        <position position="299"/>
    </location>
</feature>
<protein>
    <submittedName>
        <fullName evidence="8">Calcium-dependent phosphotriesterase</fullName>
    </submittedName>
</protein>
<dbReference type="GO" id="GO:0004064">
    <property type="term" value="F:arylesterase activity"/>
    <property type="evidence" value="ECO:0007669"/>
    <property type="project" value="InterPro"/>
</dbReference>
<comment type="cofactor">
    <cofactor evidence="6">
        <name>Ca(2+)</name>
        <dbReference type="ChEBI" id="CHEBI:29108"/>
    </cofactor>
    <text evidence="6">Binds 2 calcium ions per subunit.</text>
</comment>
<dbReference type="EMBL" id="KZ303519">
    <property type="protein sequence ID" value="PIA14303.1"/>
    <property type="molecule type" value="Genomic_DNA"/>
</dbReference>
<name>A0A2G5B5I3_COERN</name>